<comment type="subcellular location">
    <subcellularLocation>
        <location evidence="1 6">Endoplasmic reticulum membrane</location>
        <topology evidence="1 6">Multi-pass membrane protein</topology>
    </subcellularLocation>
</comment>
<feature type="transmembrane region" description="Helical" evidence="6">
    <location>
        <begin position="106"/>
        <end position="127"/>
    </location>
</feature>
<proteinExistence type="predicted"/>
<evidence type="ECO:0000256" key="4">
    <source>
        <dbReference type="ARBA" id="ARBA00022989"/>
    </source>
</evidence>
<sequence>MFLYGIFQCEIPLASRNPSRSEICLVLIDSMAAAFAEDFDRSSSTSASPSLSRGRSRRSVHLALGGGAVADLLLWRNRSASASVAAAAAVSWILFELVGYSLPSLIANSLLLLFTILFFWAKSAALLNRPLPPLPKLEISQEVVERVSDVSRVWINRVLAVARAISIDRDRKLFLKVILVLWTVAYVGSLFSFLTFVFIGVILSLTLPALYEKFQDPIDDKLVILQSYIIKQYENVLNRTSRKSIKEKKMQ</sequence>
<name>A0A2I0A5J4_9ASPA</name>
<dbReference type="PANTHER" id="PTHR10994">
    <property type="entry name" value="RETICULON"/>
    <property type="match status" value="1"/>
</dbReference>
<dbReference type="PANTHER" id="PTHR10994:SF154">
    <property type="entry name" value="RETICULON-LIKE PROTEIN B11"/>
    <property type="match status" value="1"/>
</dbReference>
<dbReference type="InterPro" id="IPR003388">
    <property type="entry name" value="Reticulon"/>
</dbReference>
<feature type="domain" description="Reticulon" evidence="7">
    <location>
        <begin position="69"/>
        <end position="251"/>
    </location>
</feature>
<dbReference type="GO" id="GO:0016740">
    <property type="term" value="F:transferase activity"/>
    <property type="evidence" value="ECO:0007669"/>
    <property type="project" value="UniProtKB-KW"/>
</dbReference>
<evidence type="ECO:0000256" key="5">
    <source>
        <dbReference type="ARBA" id="ARBA00023136"/>
    </source>
</evidence>
<dbReference type="PROSITE" id="PS50845">
    <property type="entry name" value="RETICULON"/>
    <property type="match status" value="1"/>
</dbReference>
<protein>
    <recommendedName>
        <fullName evidence="6">Reticulon-like protein</fullName>
    </recommendedName>
</protein>
<evidence type="ECO:0000313" key="9">
    <source>
        <dbReference type="Proteomes" id="UP000236161"/>
    </source>
</evidence>
<evidence type="ECO:0000256" key="6">
    <source>
        <dbReference type="RuleBase" id="RU363132"/>
    </source>
</evidence>
<evidence type="ECO:0000313" key="8">
    <source>
        <dbReference type="EMBL" id="PKA50802.1"/>
    </source>
</evidence>
<evidence type="ECO:0000259" key="7">
    <source>
        <dbReference type="PROSITE" id="PS50845"/>
    </source>
</evidence>
<accession>A0A2I0A5J4</accession>
<keyword evidence="2 6" id="KW-0812">Transmembrane</keyword>
<evidence type="ECO:0000256" key="1">
    <source>
        <dbReference type="ARBA" id="ARBA00004477"/>
    </source>
</evidence>
<keyword evidence="3 6" id="KW-0256">Endoplasmic reticulum</keyword>
<feature type="transmembrane region" description="Helical" evidence="6">
    <location>
        <begin position="173"/>
        <end position="203"/>
    </location>
</feature>
<dbReference type="InterPro" id="IPR045064">
    <property type="entry name" value="Reticulon-like"/>
</dbReference>
<dbReference type="STRING" id="1088818.A0A2I0A5J4"/>
<keyword evidence="5 6" id="KW-0472">Membrane</keyword>
<keyword evidence="8" id="KW-0808">Transferase</keyword>
<reference evidence="8 9" key="1">
    <citation type="journal article" date="2017" name="Nature">
        <title>The Apostasia genome and the evolution of orchids.</title>
        <authorList>
            <person name="Zhang G.Q."/>
            <person name="Liu K.W."/>
            <person name="Li Z."/>
            <person name="Lohaus R."/>
            <person name="Hsiao Y.Y."/>
            <person name="Niu S.C."/>
            <person name="Wang J.Y."/>
            <person name="Lin Y.C."/>
            <person name="Xu Q."/>
            <person name="Chen L.J."/>
            <person name="Yoshida K."/>
            <person name="Fujiwara S."/>
            <person name="Wang Z.W."/>
            <person name="Zhang Y.Q."/>
            <person name="Mitsuda N."/>
            <person name="Wang M."/>
            <person name="Liu G.H."/>
            <person name="Pecoraro L."/>
            <person name="Huang H.X."/>
            <person name="Xiao X.J."/>
            <person name="Lin M."/>
            <person name="Wu X.Y."/>
            <person name="Wu W.L."/>
            <person name="Chen Y.Y."/>
            <person name="Chang S.B."/>
            <person name="Sakamoto S."/>
            <person name="Ohme-Takagi M."/>
            <person name="Yagi M."/>
            <person name="Zeng S.J."/>
            <person name="Shen C.Y."/>
            <person name="Yeh C.M."/>
            <person name="Luo Y.B."/>
            <person name="Tsai W.C."/>
            <person name="Van de Peer Y."/>
            <person name="Liu Z.J."/>
        </authorList>
    </citation>
    <scope>NUCLEOTIDE SEQUENCE [LARGE SCALE GENOMIC DNA]</scope>
    <source>
        <strain evidence="9">cv. Shenzhen</strain>
        <tissue evidence="8">Stem</tissue>
    </source>
</reference>
<dbReference type="Pfam" id="PF02453">
    <property type="entry name" value="Reticulon"/>
    <property type="match status" value="1"/>
</dbReference>
<dbReference type="GO" id="GO:0009617">
    <property type="term" value="P:response to bacterium"/>
    <property type="evidence" value="ECO:0007669"/>
    <property type="project" value="InterPro"/>
</dbReference>
<dbReference type="OrthoDB" id="567788at2759"/>
<dbReference type="GO" id="GO:0005789">
    <property type="term" value="C:endoplasmic reticulum membrane"/>
    <property type="evidence" value="ECO:0007669"/>
    <property type="project" value="UniProtKB-SubCell"/>
</dbReference>
<dbReference type="Proteomes" id="UP000236161">
    <property type="component" value="Unassembled WGS sequence"/>
</dbReference>
<evidence type="ECO:0000256" key="2">
    <source>
        <dbReference type="ARBA" id="ARBA00022692"/>
    </source>
</evidence>
<keyword evidence="9" id="KW-1185">Reference proteome</keyword>
<evidence type="ECO:0000256" key="3">
    <source>
        <dbReference type="ARBA" id="ARBA00022824"/>
    </source>
</evidence>
<dbReference type="EMBL" id="KZ452018">
    <property type="protein sequence ID" value="PKA50802.1"/>
    <property type="molecule type" value="Genomic_DNA"/>
</dbReference>
<keyword evidence="4 6" id="KW-1133">Transmembrane helix</keyword>
<gene>
    <name evidence="8" type="primary">RTNLB10</name>
    <name evidence="8" type="ORF">AXF42_Ash017681</name>
</gene>
<dbReference type="AlphaFoldDB" id="A0A2I0A5J4"/>
<organism evidence="8 9">
    <name type="scientific">Apostasia shenzhenica</name>
    <dbReference type="NCBI Taxonomy" id="1088818"/>
    <lineage>
        <taxon>Eukaryota</taxon>
        <taxon>Viridiplantae</taxon>
        <taxon>Streptophyta</taxon>
        <taxon>Embryophyta</taxon>
        <taxon>Tracheophyta</taxon>
        <taxon>Spermatophyta</taxon>
        <taxon>Magnoliopsida</taxon>
        <taxon>Liliopsida</taxon>
        <taxon>Asparagales</taxon>
        <taxon>Orchidaceae</taxon>
        <taxon>Apostasioideae</taxon>
        <taxon>Apostasia</taxon>
    </lineage>
</organism>